<accession>A0A0A7S0A1</accession>
<dbReference type="HOGENOM" id="CLU_031174_0_0_6"/>
<name>A0A0A7S0A1_FRIPE</name>
<dbReference type="Pfam" id="PF11863">
    <property type="entry name" value="DUF3383"/>
    <property type="match status" value="1"/>
</dbReference>
<evidence type="ECO:0000313" key="2">
    <source>
        <dbReference type="Proteomes" id="UP000030901"/>
    </source>
</evidence>
<dbReference type="RefSeq" id="WP_039104557.1">
    <property type="nucleotide sequence ID" value="NZ_CP009056.1"/>
</dbReference>
<reference evidence="1 2" key="1">
    <citation type="journal article" date="2014" name="Appl. Environ. Microbiol.">
        <title>Gut symbionts from distinct hosts exhibit genotoxic activity via divergent colibactin biosynthetic pathways.</title>
        <authorList>
            <person name="Engel P."/>
            <person name="Vizcaino M.I."/>
            <person name="Crawford J.M."/>
        </authorList>
    </citation>
    <scope>NUCLEOTIDE SEQUENCE [LARGE SCALE GENOMIC DNA]</scope>
    <source>
        <strain evidence="1 2">PEB0191</strain>
    </source>
</reference>
<dbReference type="EMBL" id="CP009056">
    <property type="protein sequence ID" value="AJA44954.1"/>
    <property type="molecule type" value="Genomic_DNA"/>
</dbReference>
<dbReference type="InterPro" id="IPR021808">
    <property type="entry name" value="DUF3383"/>
</dbReference>
<protein>
    <recommendedName>
        <fullName evidence="3">DUF3383 domain-containing protein</fullName>
    </recommendedName>
</protein>
<proteinExistence type="predicted"/>
<organism evidence="1 2">
    <name type="scientific">Frischella perrara</name>
    <dbReference type="NCBI Taxonomy" id="1267021"/>
    <lineage>
        <taxon>Bacteria</taxon>
        <taxon>Pseudomonadati</taxon>
        <taxon>Pseudomonadota</taxon>
        <taxon>Gammaproteobacteria</taxon>
        <taxon>Orbales</taxon>
        <taxon>Orbaceae</taxon>
        <taxon>Frischella</taxon>
    </lineage>
</organism>
<sequence length="503" mass="55354">MSLPISQVVDVILQQSPQGAQKRDLSVVAIFTNEMCDEYNNPDSRYIVVSDANQVASLFGTNSDAYRAASALFSAKPKPKTAIIARYVQETVTIPATYSKINGSALAISYIHFKTITDGYLSFYYGSDQIDISGLDFSKVSNMDDVTKIINAKLEDHQVKFIFDSVGRRFILSSKTEGKGSNFGYVFNAELGGTYIGHLTNLVDGKCTLINGEDAASYNKETPAEALSKLQNQYQNWYGVYFANTINDAELIEAHDWIIAQGVENAKVMAFTETRPANIEYVDTNVLKTLSMRNSGRLMVQYNNKGNTHAAAELMGIALTTVWNGINTAKTVKFKQQVSVTSDDKITINEANKCRRLGINYYTDYAGVNMLAEGVMLGGTFIDETTGLDAFINAVQIQAFNTLQGQPTKIPQTDRGQEILISSIKVIGEQFIDNGFLGSGKWTLGDLGGLSYGDQINGYYFYSDSFDTQDIADREARKMMPINCALKLAGAGHSVDIIVQFNR</sequence>
<gene>
    <name evidence="1" type="ORF">FPB0191_01130</name>
</gene>
<dbReference type="KEGG" id="fpp:FPB0191_01130"/>
<dbReference type="OrthoDB" id="5465420at2"/>
<dbReference type="Proteomes" id="UP000030901">
    <property type="component" value="Chromosome"/>
</dbReference>
<dbReference type="STRING" id="1267021.FPB0191_01130"/>
<evidence type="ECO:0008006" key="3">
    <source>
        <dbReference type="Google" id="ProtNLM"/>
    </source>
</evidence>
<dbReference type="AlphaFoldDB" id="A0A0A7S0A1"/>
<keyword evidence="2" id="KW-1185">Reference proteome</keyword>
<evidence type="ECO:0000313" key="1">
    <source>
        <dbReference type="EMBL" id="AJA44954.1"/>
    </source>
</evidence>